<organism evidence="2 3">
    <name type="scientific">Hermanssonia centrifuga</name>
    <dbReference type="NCBI Taxonomy" id="98765"/>
    <lineage>
        <taxon>Eukaryota</taxon>
        <taxon>Fungi</taxon>
        <taxon>Dikarya</taxon>
        <taxon>Basidiomycota</taxon>
        <taxon>Agaricomycotina</taxon>
        <taxon>Agaricomycetes</taxon>
        <taxon>Polyporales</taxon>
        <taxon>Meruliaceae</taxon>
        <taxon>Hermanssonia</taxon>
    </lineage>
</organism>
<protein>
    <submittedName>
        <fullName evidence="2">Uncharacterized protein</fullName>
    </submittedName>
</protein>
<dbReference type="AlphaFoldDB" id="A0A4S4KG07"/>
<evidence type="ECO:0000313" key="3">
    <source>
        <dbReference type="Proteomes" id="UP000309038"/>
    </source>
</evidence>
<sequence length="97" mass="10885">MHKVSDNSTLPYAATYVLRKNSVVEQAVQAWKEARLLILDLSKARHRQSSASPSVLTPSRKPTPPTPSNKKRKRTPIPIDDDIVEIPEDISINIIPF</sequence>
<accession>A0A4S4KG07</accession>
<evidence type="ECO:0000256" key="1">
    <source>
        <dbReference type="SAM" id="MobiDB-lite"/>
    </source>
</evidence>
<reference evidence="2 3" key="1">
    <citation type="submission" date="2019-02" db="EMBL/GenBank/DDBJ databases">
        <title>Genome sequencing of the rare red list fungi Phlebia centrifuga.</title>
        <authorList>
            <person name="Buettner E."/>
            <person name="Kellner H."/>
        </authorList>
    </citation>
    <scope>NUCLEOTIDE SEQUENCE [LARGE SCALE GENOMIC DNA]</scope>
    <source>
        <strain evidence="2 3">DSM 108282</strain>
    </source>
</reference>
<name>A0A4S4KG07_9APHY</name>
<dbReference type="EMBL" id="SGPJ01000210">
    <property type="protein sequence ID" value="THG96770.1"/>
    <property type="molecule type" value="Genomic_DNA"/>
</dbReference>
<feature type="region of interest" description="Disordered" evidence="1">
    <location>
        <begin position="45"/>
        <end position="80"/>
    </location>
</feature>
<keyword evidence="3" id="KW-1185">Reference proteome</keyword>
<comment type="caution">
    <text evidence="2">The sequence shown here is derived from an EMBL/GenBank/DDBJ whole genome shotgun (WGS) entry which is preliminary data.</text>
</comment>
<proteinExistence type="predicted"/>
<dbReference type="Proteomes" id="UP000309038">
    <property type="component" value="Unassembled WGS sequence"/>
</dbReference>
<gene>
    <name evidence="2" type="ORF">EW026_g5112</name>
</gene>
<evidence type="ECO:0000313" key="2">
    <source>
        <dbReference type="EMBL" id="THG96770.1"/>
    </source>
</evidence>